<dbReference type="EMBL" id="JACVVD010000002">
    <property type="protein sequence ID" value="MBD0379786.1"/>
    <property type="molecule type" value="Genomic_DNA"/>
</dbReference>
<protein>
    <submittedName>
        <fullName evidence="4">Right-handed parallel beta-helix repeat-containing protein</fullName>
    </submittedName>
</protein>
<evidence type="ECO:0000259" key="3">
    <source>
        <dbReference type="Pfam" id="PF21231"/>
    </source>
</evidence>
<feature type="chain" id="PRO_5038404372" evidence="1">
    <location>
        <begin position="23"/>
        <end position="611"/>
    </location>
</feature>
<dbReference type="InterPro" id="IPR048482">
    <property type="entry name" value="GH141_ins"/>
</dbReference>
<keyword evidence="5" id="KW-1185">Reference proteome</keyword>
<feature type="domain" description="Right handed beta helix" evidence="2">
    <location>
        <begin position="416"/>
        <end position="582"/>
    </location>
</feature>
<dbReference type="Proteomes" id="UP000650466">
    <property type="component" value="Unassembled WGS sequence"/>
</dbReference>
<feature type="domain" description="GH141-like insertion" evidence="3">
    <location>
        <begin position="139"/>
        <end position="264"/>
    </location>
</feature>
<dbReference type="InterPro" id="IPR012334">
    <property type="entry name" value="Pectin_lyas_fold"/>
</dbReference>
<dbReference type="RefSeq" id="WP_188173574.1">
    <property type="nucleotide sequence ID" value="NZ_JACVVD010000002.1"/>
</dbReference>
<dbReference type="Gene3D" id="2.160.20.10">
    <property type="entry name" value="Single-stranded right-handed beta-helix, Pectin lyase-like"/>
    <property type="match status" value="2"/>
</dbReference>
<evidence type="ECO:0000256" key="1">
    <source>
        <dbReference type="SAM" id="SignalP"/>
    </source>
</evidence>
<dbReference type="InterPro" id="IPR006626">
    <property type="entry name" value="PbH1"/>
</dbReference>
<dbReference type="Pfam" id="PF13229">
    <property type="entry name" value="Beta_helix"/>
    <property type="match status" value="2"/>
</dbReference>
<feature type="signal peptide" evidence="1">
    <location>
        <begin position="1"/>
        <end position="22"/>
    </location>
</feature>
<reference evidence="4" key="1">
    <citation type="submission" date="2020-09" db="EMBL/GenBank/DDBJ databases">
        <title>Draft Genome Sequence of Paenibacillus sp. WST5.</title>
        <authorList>
            <person name="Bao Z."/>
        </authorList>
    </citation>
    <scope>NUCLEOTIDE SEQUENCE</scope>
    <source>
        <strain evidence="4">WST5</strain>
    </source>
</reference>
<accession>A0A926KMM5</accession>
<dbReference type="PANTHER" id="PTHR36453">
    <property type="entry name" value="SECRETED PROTEIN-RELATED"/>
    <property type="match status" value="1"/>
</dbReference>
<comment type="caution">
    <text evidence="4">The sequence shown here is derived from an EMBL/GenBank/DDBJ whole genome shotgun (WGS) entry which is preliminary data.</text>
</comment>
<proteinExistence type="predicted"/>
<dbReference type="InterPro" id="IPR039448">
    <property type="entry name" value="Beta_helix"/>
</dbReference>
<keyword evidence="1" id="KW-0732">Signal</keyword>
<dbReference type="PANTHER" id="PTHR36453:SF1">
    <property type="entry name" value="RIGHT HANDED BETA HELIX DOMAIN-CONTAINING PROTEIN"/>
    <property type="match status" value="1"/>
</dbReference>
<dbReference type="InterPro" id="IPR011050">
    <property type="entry name" value="Pectin_lyase_fold/virulence"/>
</dbReference>
<gene>
    <name evidence="4" type="ORF">ICC18_06650</name>
</gene>
<sequence length="611" mass="68036">MKGKLSSSILLPILLIVLPGCSSSFQSGDSARVFYVSVDGNDNNKGTLSKPFKTIEKAQEKVRKVNGDMKSDVIVYLRQGTYTLTKPLEFGAKDSGTNGHSVIYKAYQNEKVTISGGKPVTGWSLHDPAANIYKAHVGDLKSRQLFVNGKRAKRASSDSGLPDVAKLSDGFSTSAVKLAEWKNIKNMELVFLDVWTNSRGLIESIETVDGKAKIKMQQPGWSHLTNKGLPQLGLPWYLENAYELINEDGEWYLDQSSGDLYYKPLANENMTKADTIVPVVETLVSLKGTSADEIVHHIGFDGLTFAYTTWYQPSLIGHSDAQANVTKEKVEGLKYHKEMLIEASFEAQMVQNIIIEDCRFEKLGGAGLNLTEGSQNVRIKGNVFTDISGSGIQVGEPDRNNRDNYNPEDPRKIIKNIEVSNNYIRSIGIDYRSSIGIYGTYTQNMVIRNNELIDLPYSAISLGWGWGSLDPTYSKENKIENNYIHDVMKKLYDGGSIYTQGAQPDSTIKGNYIDKQVHKGGSIYPDEGSAYFTISDNVIMNVPSWLQIWAKSTHDNKVTNNYSNSKNLTNTGTNNILDKNQFIASVEENENAMKIKNQAGLEFTYQHLRMK</sequence>
<name>A0A926KMM5_9BACL</name>
<dbReference type="SMART" id="SM00710">
    <property type="entry name" value="PbH1"/>
    <property type="match status" value="5"/>
</dbReference>
<dbReference type="Pfam" id="PF21231">
    <property type="entry name" value="GH141_M"/>
    <property type="match status" value="1"/>
</dbReference>
<dbReference type="SUPFAM" id="SSF51126">
    <property type="entry name" value="Pectin lyase-like"/>
    <property type="match status" value="1"/>
</dbReference>
<evidence type="ECO:0000313" key="5">
    <source>
        <dbReference type="Proteomes" id="UP000650466"/>
    </source>
</evidence>
<evidence type="ECO:0000259" key="2">
    <source>
        <dbReference type="Pfam" id="PF13229"/>
    </source>
</evidence>
<organism evidence="4 5">
    <name type="scientific">Paenibacillus sedimenti</name>
    <dbReference type="NCBI Taxonomy" id="2770274"/>
    <lineage>
        <taxon>Bacteria</taxon>
        <taxon>Bacillati</taxon>
        <taxon>Bacillota</taxon>
        <taxon>Bacilli</taxon>
        <taxon>Bacillales</taxon>
        <taxon>Paenibacillaceae</taxon>
        <taxon>Paenibacillus</taxon>
    </lineage>
</organism>
<feature type="domain" description="Right handed beta helix" evidence="2">
    <location>
        <begin position="348"/>
        <end position="395"/>
    </location>
</feature>
<dbReference type="AlphaFoldDB" id="A0A926KMM5"/>
<evidence type="ECO:0000313" key="4">
    <source>
        <dbReference type="EMBL" id="MBD0379786.1"/>
    </source>
</evidence>